<evidence type="ECO:0000313" key="2">
    <source>
        <dbReference type="EMBL" id="KAA6412604.1"/>
    </source>
</evidence>
<proteinExistence type="predicted"/>
<dbReference type="InterPro" id="IPR031348">
    <property type="entry name" value="PigL_N"/>
</dbReference>
<protein>
    <submittedName>
        <fullName evidence="2">Vegetative incompatibility HET-E-1</fullName>
    </submittedName>
</protein>
<dbReference type="Pfam" id="PF17111">
    <property type="entry name" value="PigL_N"/>
    <property type="match status" value="1"/>
</dbReference>
<dbReference type="OrthoDB" id="674604at2759"/>
<reference evidence="2 3" key="1">
    <citation type="submission" date="2019-09" db="EMBL/GenBank/DDBJ databases">
        <title>The hologenome of the rock-dwelling lichen Lasallia pustulata.</title>
        <authorList>
            <person name="Greshake Tzovaras B."/>
            <person name="Segers F."/>
            <person name="Bicker A."/>
            <person name="Dal Grande F."/>
            <person name="Otte J."/>
            <person name="Hankeln T."/>
            <person name="Schmitt I."/>
            <person name="Ebersberger I."/>
        </authorList>
    </citation>
    <scope>NUCLEOTIDE SEQUENCE [LARGE SCALE GENOMIC DNA]</scope>
    <source>
        <strain evidence="2">A1-1</strain>
    </source>
</reference>
<evidence type="ECO:0000259" key="1">
    <source>
        <dbReference type="Pfam" id="PF17111"/>
    </source>
</evidence>
<name>A0A5M8PT50_9LECA</name>
<comment type="caution">
    <text evidence="2">The sequence shown here is derived from an EMBL/GenBank/DDBJ whole genome shotgun (WGS) entry which is preliminary data.</text>
</comment>
<evidence type="ECO:0000313" key="3">
    <source>
        <dbReference type="Proteomes" id="UP000324767"/>
    </source>
</evidence>
<dbReference type="Proteomes" id="UP000324767">
    <property type="component" value="Unassembled WGS sequence"/>
</dbReference>
<dbReference type="EMBL" id="VXIT01000005">
    <property type="protein sequence ID" value="KAA6412604.1"/>
    <property type="molecule type" value="Genomic_DNA"/>
</dbReference>
<sequence>MDGVSAVASVVALIEISVKVASLCAEYYSYMKSAEKDIDQFHLEVKALIKVLQNLYQLAQKPGAAKLFTLNALGQYIKSCKSELTHIKERLEPGNGQKTMSRIGIRALKWPFENKELAKVMNVLGRYKSIFSIALNVDQT</sequence>
<accession>A0A5M8PT50</accession>
<feature type="domain" description="Azaphilone pigments biosynthesis cluster protein L N-terminal" evidence="1">
    <location>
        <begin position="1"/>
        <end position="136"/>
    </location>
</feature>
<organism evidence="2 3">
    <name type="scientific">Lasallia pustulata</name>
    <dbReference type="NCBI Taxonomy" id="136370"/>
    <lineage>
        <taxon>Eukaryota</taxon>
        <taxon>Fungi</taxon>
        <taxon>Dikarya</taxon>
        <taxon>Ascomycota</taxon>
        <taxon>Pezizomycotina</taxon>
        <taxon>Lecanoromycetes</taxon>
        <taxon>OSLEUM clade</taxon>
        <taxon>Umbilicariomycetidae</taxon>
        <taxon>Umbilicariales</taxon>
        <taxon>Umbilicariaceae</taxon>
        <taxon>Lasallia</taxon>
    </lineage>
</organism>
<dbReference type="AlphaFoldDB" id="A0A5M8PT50"/>
<gene>
    <name evidence="2" type="ORF">FRX48_03596</name>
</gene>